<name>A0A7C8ZX78_OPUST</name>
<feature type="region of interest" description="Disordered" evidence="1">
    <location>
        <begin position="36"/>
        <end position="56"/>
    </location>
</feature>
<sequence length="113" mass="12168">MQKLRALVVQEPVIAASCLIASVGALLPIFKPMLSNKSSSSSFMVSSSNKEGKDNSPSFGDILAGVTGPLDHLVGRGMSLRMSLALLIPEILLYVLECFHVGENKVLYSFEKK</sequence>
<keyword evidence="2" id="KW-0472">Membrane</keyword>
<keyword evidence="2" id="KW-0812">Transmembrane</keyword>
<evidence type="ECO:0000256" key="2">
    <source>
        <dbReference type="SAM" id="Phobius"/>
    </source>
</evidence>
<evidence type="ECO:0000256" key="1">
    <source>
        <dbReference type="SAM" id="MobiDB-lite"/>
    </source>
</evidence>
<organism evidence="3">
    <name type="scientific">Opuntia streptacantha</name>
    <name type="common">Prickly pear cactus</name>
    <name type="synonym">Opuntia cardona</name>
    <dbReference type="NCBI Taxonomy" id="393608"/>
    <lineage>
        <taxon>Eukaryota</taxon>
        <taxon>Viridiplantae</taxon>
        <taxon>Streptophyta</taxon>
        <taxon>Embryophyta</taxon>
        <taxon>Tracheophyta</taxon>
        <taxon>Spermatophyta</taxon>
        <taxon>Magnoliopsida</taxon>
        <taxon>eudicotyledons</taxon>
        <taxon>Gunneridae</taxon>
        <taxon>Pentapetalae</taxon>
        <taxon>Caryophyllales</taxon>
        <taxon>Cactineae</taxon>
        <taxon>Cactaceae</taxon>
        <taxon>Opuntioideae</taxon>
        <taxon>Opuntia</taxon>
    </lineage>
</organism>
<keyword evidence="2" id="KW-1133">Transmembrane helix</keyword>
<reference evidence="3" key="1">
    <citation type="journal article" date="2013" name="J. Plant Res.">
        <title>Effect of fungi and light on seed germination of three Opuntia species from semiarid lands of central Mexico.</title>
        <authorList>
            <person name="Delgado-Sanchez P."/>
            <person name="Jimenez-Bremont J.F."/>
            <person name="Guerrero-Gonzalez Mde L."/>
            <person name="Flores J."/>
        </authorList>
    </citation>
    <scope>NUCLEOTIDE SEQUENCE</scope>
    <source>
        <tissue evidence="3">Cladode</tissue>
    </source>
</reference>
<dbReference type="EMBL" id="GISG01175394">
    <property type="protein sequence ID" value="MBA4652672.1"/>
    <property type="molecule type" value="Transcribed_RNA"/>
</dbReference>
<dbReference type="AlphaFoldDB" id="A0A7C8ZX78"/>
<dbReference type="EMBL" id="GISG01175393">
    <property type="protein sequence ID" value="MBA4652671.1"/>
    <property type="molecule type" value="Transcribed_RNA"/>
</dbReference>
<feature type="compositionally biased region" description="Low complexity" evidence="1">
    <location>
        <begin position="36"/>
        <end position="48"/>
    </location>
</feature>
<reference evidence="3" key="2">
    <citation type="submission" date="2020-07" db="EMBL/GenBank/DDBJ databases">
        <authorList>
            <person name="Vera ALvarez R."/>
            <person name="Arias-Moreno D.M."/>
            <person name="Jimenez-Jacinto V."/>
            <person name="Jimenez-Bremont J.F."/>
            <person name="Swaminathan K."/>
            <person name="Moose S.P."/>
            <person name="Guerrero-Gonzalez M.L."/>
            <person name="Marino-Ramirez L."/>
            <person name="Landsman D."/>
            <person name="Rodriguez-Kessler M."/>
            <person name="Delgado-Sanchez P."/>
        </authorList>
    </citation>
    <scope>NUCLEOTIDE SEQUENCE</scope>
    <source>
        <tissue evidence="3">Cladode</tissue>
    </source>
</reference>
<feature type="transmembrane region" description="Helical" evidence="2">
    <location>
        <begin position="12"/>
        <end position="30"/>
    </location>
</feature>
<evidence type="ECO:0000313" key="3">
    <source>
        <dbReference type="EMBL" id="MBA4652671.1"/>
    </source>
</evidence>
<protein>
    <submittedName>
        <fullName evidence="3">Uncharacterized protein</fullName>
    </submittedName>
</protein>
<proteinExistence type="predicted"/>
<accession>A0A7C8ZX78</accession>